<evidence type="ECO:0000259" key="1">
    <source>
        <dbReference type="Pfam" id="PF01345"/>
    </source>
</evidence>
<accession>A0A502BRK2</accession>
<dbReference type="InterPro" id="IPR055354">
    <property type="entry name" value="DUF7507"/>
</dbReference>
<dbReference type="InterPro" id="IPR001434">
    <property type="entry name" value="OmcB-like_DUF11"/>
</dbReference>
<dbReference type="PANTHER" id="PTHR34819:SF3">
    <property type="entry name" value="CELL SURFACE PROTEIN"/>
    <property type="match status" value="1"/>
</dbReference>
<name>A0A502BRK2_9HYPH</name>
<dbReference type="AlphaFoldDB" id="A0A502BRK2"/>
<evidence type="ECO:0000313" key="4">
    <source>
        <dbReference type="Proteomes" id="UP000315388"/>
    </source>
</evidence>
<evidence type="ECO:0000259" key="2">
    <source>
        <dbReference type="Pfam" id="PF24346"/>
    </source>
</evidence>
<feature type="domain" description="DUF7507" evidence="2">
    <location>
        <begin position="174"/>
        <end position="283"/>
    </location>
</feature>
<dbReference type="RefSeq" id="WP_140904351.1">
    <property type="nucleotide sequence ID" value="NZ_JBHTMD010000007.1"/>
</dbReference>
<dbReference type="InterPro" id="IPR013783">
    <property type="entry name" value="Ig-like_fold"/>
</dbReference>
<evidence type="ECO:0000313" key="3">
    <source>
        <dbReference type="EMBL" id="TPF76301.1"/>
    </source>
</evidence>
<proteinExistence type="predicted"/>
<dbReference type="Pfam" id="PF24346">
    <property type="entry name" value="DUF7507"/>
    <property type="match status" value="1"/>
</dbReference>
<dbReference type="PANTHER" id="PTHR34819">
    <property type="entry name" value="LARGE CYSTEINE-RICH PERIPLASMIC PROTEIN OMCB"/>
    <property type="match status" value="1"/>
</dbReference>
<dbReference type="InterPro" id="IPR051172">
    <property type="entry name" value="Chlamydia_OmcB"/>
</dbReference>
<dbReference type="OrthoDB" id="9773411at2"/>
<sequence length="627" mass="68080">MTYKATVNENATVSVGNKVVSDGGACDDCEVVIPVAAKIDLIKKLVNKDGQSSTIAHPGETLTYEIQLINVGGATDEYSVQDILDENTVFLQADNNGQHSGEAQGGVITWENLSVPAKEGTTNGELTLTAIVKVVDPLPENISSIKNIAKEKDQPDPECPSDQCVVIETQKVDLKLEKTGKFTPEVNENSQAGDVITYSFKVENQGNVTVNNITVDDKGPTFNGKNATGQLSNFNPLESTLAPNESVTFTAQYTLSQADIDNAVGVDNGVENTALVQGYTNGDSQTGHLVKSNESSSALHIKASSKDVTIVKLADLRFIRRGEMAPFTIKVINNSNSMAQNLRIMDTMPSGFRYVEGSATVDGVKHDPIVNGRLVIFENINVPAKSEVLIRLRLLALSTAGPGKHTNIATVTDRSGSPLAPDSSADVEILVEAVFDCGDIIGTVFDDKNRNGYQDDGEKGLAGVRVATAKGWLITTDEYGRFHVPCAALPDQRIGSNFIMKLDTRTLPTGYRLTTENPRVVRLTAGKMTKLNFGASIGRVVRLDLQDAAFEAGRVELKKLWSDNLSQLVEILKQEVSVLRLSYKMVGKEQSLAKQRMKHVRQQISDLWKRKGDNYPLEIETRVEVGK</sequence>
<dbReference type="NCBIfam" id="TIGR01451">
    <property type="entry name" value="B_ant_repeat"/>
    <property type="match status" value="3"/>
</dbReference>
<dbReference type="Pfam" id="PF01345">
    <property type="entry name" value="DUF11"/>
    <property type="match status" value="1"/>
</dbReference>
<keyword evidence="4" id="KW-1185">Reference proteome</keyword>
<feature type="domain" description="DUF11" evidence="1">
    <location>
        <begin position="307"/>
        <end position="422"/>
    </location>
</feature>
<gene>
    <name evidence="3" type="ORF">FHY56_06540</name>
</gene>
<dbReference type="SUPFAM" id="SSF117074">
    <property type="entry name" value="Hypothetical protein PA1324"/>
    <property type="match status" value="1"/>
</dbReference>
<reference evidence="3 4" key="1">
    <citation type="journal article" date="2003" name="Int. J. Syst. Evol. Microbiol.">
        <title>Towards a standardized format for the description of a novel species (of an established genus): Ochrobactrum gallinifaecis sp. nov.</title>
        <authorList>
            <person name="Kampfer P."/>
            <person name="Buczolits S."/>
            <person name="Albrecht A."/>
            <person name="Busse H.J."/>
            <person name="Stackebrandt E."/>
        </authorList>
    </citation>
    <scope>NUCLEOTIDE SEQUENCE [LARGE SCALE GENOMIC DNA]</scope>
    <source>
        <strain evidence="3 4">ISO 196</strain>
    </source>
</reference>
<dbReference type="InterPro" id="IPR047589">
    <property type="entry name" value="DUF11_rpt"/>
</dbReference>
<protein>
    <submittedName>
        <fullName evidence="3">DUF11 domain-containing protein</fullName>
    </submittedName>
</protein>
<organism evidence="3 4">
    <name type="scientific">Brucella gallinifaecis</name>
    <dbReference type="NCBI Taxonomy" id="215590"/>
    <lineage>
        <taxon>Bacteria</taxon>
        <taxon>Pseudomonadati</taxon>
        <taxon>Pseudomonadota</taxon>
        <taxon>Alphaproteobacteria</taxon>
        <taxon>Hyphomicrobiales</taxon>
        <taxon>Brucellaceae</taxon>
        <taxon>Brucella/Ochrobactrum group</taxon>
        <taxon>Brucella</taxon>
    </lineage>
</organism>
<dbReference type="Proteomes" id="UP000315388">
    <property type="component" value="Unassembled WGS sequence"/>
</dbReference>
<comment type="caution">
    <text evidence="3">The sequence shown here is derived from an EMBL/GenBank/DDBJ whole genome shotgun (WGS) entry which is preliminary data.</text>
</comment>
<dbReference type="Gene3D" id="2.60.40.10">
    <property type="entry name" value="Immunoglobulins"/>
    <property type="match status" value="2"/>
</dbReference>
<dbReference type="EMBL" id="VEWJ01000003">
    <property type="protein sequence ID" value="TPF76301.1"/>
    <property type="molecule type" value="Genomic_DNA"/>
</dbReference>